<dbReference type="InterPro" id="IPR005467">
    <property type="entry name" value="His_kinase_dom"/>
</dbReference>
<dbReference type="InterPro" id="IPR013767">
    <property type="entry name" value="PAS_fold"/>
</dbReference>
<dbReference type="Pfam" id="PF00989">
    <property type="entry name" value="PAS"/>
    <property type="match status" value="1"/>
</dbReference>
<dbReference type="Gene3D" id="3.30.450.20">
    <property type="entry name" value="PAS domain"/>
    <property type="match status" value="4"/>
</dbReference>
<dbReference type="SUPFAM" id="SSF55781">
    <property type="entry name" value="GAF domain-like"/>
    <property type="match status" value="1"/>
</dbReference>
<dbReference type="OrthoDB" id="9813151at2"/>
<dbReference type="InterPro" id="IPR000700">
    <property type="entry name" value="PAS-assoc_C"/>
</dbReference>
<reference evidence="12 13" key="1">
    <citation type="submission" date="2019-02" db="EMBL/GenBank/DDBJ databases">
        <title>Pedobacter kyonggii whole genome sequence analysis.</title>
        <authorList>
            <person name="Dahal R.H."/>
        </authorList>
    </citation>
    <scope>NUCLEOTIDE SEQUENCE [LARGE SCALE GENOMIC DNA]</scope>
    <source>
        <strain evidence="12 13">K-4-11-1</strain>
    </source>
</reference>
<dbReference type="CDD" id="cd00075">
    <property type="entry name" value="HATPase"/>
    <property type="match status" value="1"/>
</dbReference>
<evidence type="ECO:0000313" key="12">
    <source>
        <dbReference type="EMBL" id="TBO35927.1"/>
    </source>
</evidence>
<keyword evidence="5" id="KW-0418">Kinase</keyword>
<dbReference type="Gene3D" id="1.10.287.130">
    <property type="match status" value="1"/>
</dbReference>
<feature type="domain" description="PAS" evidence="10">
    <location>
        <begin position="427"/>
        <end position="496"/>
    </location>
</feature>
<dbReference type="EMBL" id="SIXF01000060">
    <property type="protein sequence ID" value="TBO35927.1"/>
    <property type="molecule type" value="Genomic_DNA"/>
</dbReference>
<dbReference type="FunFam" id="1.10.287.130:FF:000001">
    <property type="entry name" value="Two-component sensor histidine kinase"/>
    <property type="match status" value="1"/>
</dbReference>
<name>A0A4Q9H4E1_9SPHI</name>
<evidence type="ECO:0000256" key="6">
    <source>
        <dbReference type="ARBA" id="ARBA00023012"/>
    </source>
</evidence>
<dbReference type="NCBIfam" id="TIGR00229">
    <property type="entry name" value="sensory_box"/>
    <property type="match status" value="2"/>
</dbReference>
<dbReference type="CDD" id="cd00082">
    <property type="entry name" value="HisKA"/>
    <property type="match status" value="1"/>
</dbReference>
<dbReference type="InterPro" id="IPR001610">
    <property type="entry name" value="PAC"/>
</dbReference>
<feature type="domain" description="PAC" evidence="11">
    <location>
        <begin position="498"/>
        <end position="552"/>
    </location>
</feature>
<dbReference type="AlphaFoldDB" id="A0A4Q9H4E1"/>
<evidence type="ECO:0000256" key="2">
    <source>
        <dbReference type="ARBA" id="ARBA00012438"/>
    </source>
</evidence>
<feature type="region of interest" description="Disordered" evidence="8">
    <location>
        <begin position="1"/>
        <end position="32"/>
    </location>
</feature>
<dbReference type="Pfam" id="PF13185">
    <property type="entry name" value="GAF_2"/>
    <property type="match status" value="1"/>
</dbReference>
<dbReference type="InterPro" id="IPR003661">
    <property type="entry name" value="HisK_dim/P_dom"/>
</dbReference>
<dbReference type="FunFam" id="3.30.565.10:FF:000006">
    <property type="entry name" value="Sensor histidine kinase WalK"/>
    <property type="match status" value="1"/>
</dbReference>
<feature type="domain" description="Histidine kinase" evidence="9">
    <location>
        <begin position="739"/>
        <end position="950"/>
    </location>
</feature>
<dbReference type="Proteomes" id="UP000291819">
    <property type="component" value="Unassembled WGS sequence"/>
</dbReference>
<dbReference type="InterPro" id="IPR003594">
    <property type="entry name" value="HATPase_dom"/>
</dbReference>
<evidence type="ECO:0000256" key="8">
    <source>
        <dbReference type="SAM" id="MobiDB-lite"/>
    </source>
</evidence>
<dbReference type="InterPro" id="IPR000014">
    <property type="entry name" value="PAS"/>
</dbReference>
<dbReference type="InterPro" id="IPR003018">
    <property type="entry name" value="GAF"/>
</dbReference>
<dbReference type="Pfam" id="PF00512">
    <property type="entry name" value="HisKA"/>
    <property type="match status" value="1"/>
</dbReference>
<protein>
    <recommendedName>
        <fullName evidence="2">histidine kinase</fullName>
        <ecNumber evidence="2">2.7.13.3</ecNumber>
    </recommendedName>
</protein>
<dbReference type="SMART" id="SM00086">
    <property type="entry name" value="PAC"/>
    <property type="match status" value="3"/>
</dbReference>
<dbReference type="EC" id="2.7.13.3" evidence="2"/>
<organism evidence="12 13">
    <name type="scientific">Pedobacter kyonggii</name>
    <dbReference type="NCBI Taxonomy" id="1926871"/>
    <lineage>
        <taxon>Bacteria</taxon>
        <taxon>Pseudomonadati</taxon>
        <taxon>Bacteroidota</taxon>
        <taxon>Sphingobacteriia</taxon>
        <taxon>Sphingobacteriales</taxon>
        <taxon>Sphingobacteriaceae</taxon>
        <taxon>Pedobacter</taxon>
    </lineage>
</organism>
<evidence type="ECO:0000256" key="7">
    <source>
        <dbReference type="ARBA" id="ARBA00023136"/>
    </source>
</evidence>
<feature type="domain" description="PAC" evidence="11">
    <location>
        <begin position="108"/>
        <end position="161"/>
    </location>
</feature>
<evidence type="ECO:0000259" key="11">
    <source>
        <dbReference type="PROSITE" id="PS50113"/>
    </source>
</evidence>
<evidence type="ECO:0000313" key="13">
    <source>
        <dbReference type="Proteomes" id="UP000291819"/>
    </source>
</evidence>
<dbReference type="PRINTS" id="PR00344">
    <property type="entry name" value="BCTRLSENSOR"/>
</dbReference>
<dbReference type="PROSITE" id="PS50109">
    <property type="entry name" value="HIS_KIN"/>
    <property type="match status" value="1"/>
</dbReference>
<dbReference type="GO" id="GO:0006355">
    <property type="term" value="P:regulation of DNA-templated transcription"/>
    <property type="evidence" value="ECO:0007669"/>
    <property type="project" value="InterPro"/>
</dbReference>
<comment type="catalytic activity">
    <reaction evidence="1">
        <text>ATP + protein L-histidine = ADP + protein N-phospho-L-histidine.</text>
        <dbReference type="EC" id="2.7.13.3"/>
    </reaction>
</comment>
<keyword evidence="6" id="KW-0902">Two-component regulatory system</keyword>
<evidence type="ECO:0000256" key="1">
    <source>
        <dbReference type="ARBA" id="ARBA00000085"/>
    </source>
</evidence>
<keyword evidence="3" id="KW-0597">Phosphoprotein</keyword>
<dbReference type="Pfam" id="PF08448">
    <property type="entry name" value="PAS_4"/>
    <property type="match status" value="2"/>
</dbReference>
<dbReference type="InterPro" id="IPR029016">
    <property type="entry name" value="GAF-like_dom_sf"/>
</dbReference>
<accession>A0A4Q9H4E1</accession>
<keyword evidence="13" id="KW-1185">Reference proteome</keyword>
<dbReference type="Gene3D" id="3.30.450.40">
    <property type="match status" value="1"/>
</dbReference>
<dbReference type="SMART" id="SM00387">
    <property type="entry name" value="HATPase_c"/>
    <property type="match status" value="1"/>
</dbReference>
<dbReference type="Gene3D" id="3.30.565.10">
    <property type="entry name" value="Histidine kinase-like ATPase, C-terminal domain"/>
    <property type="match status" value="1"/>
</dbReference>
<dbReference type="InterPro" id="IPR036097">
    <property type="entry name" value="HisK_dim/P_sf"/>
</dbReference>
<dbReference type="SMART" id="SM00091">
    <property type="entry name" value="PAS"/>
    <property type="match status" value="4"/>
</dbReference>
<dbReference type="Pfam" id="PF08447">
    <property type="entry name" value="PAS_3"/>
    <property type="match status" value="1"/>
</dbReference>
<evidence type="ECO:0000259" key="9">
    <source>
        <dbReference type="PROSITE" id="PS50109"/>
    </source>
</evidence>
<dbReference type="PROSITE" id="PS50113">
    <property type="entry name" value="PAC"/>
    <property type="match status" value="3"/>
</dbReference>
<feature type="compositionally biased region" description="Polar residues" evidence="8">
    <location>
        <begin position="13"/>
        <end position="31"/>
    </location>
</feature>
<dbReference type="InterPro" id="IPR035965">
    <property type="entry name" value="PAS-like_dom_sf"/>
</dbReference>
<keyword evidence="7" id="KW-0472">Membrane</keyword>
<evidence type="ECO:0000256" key="4">
    <source>
        <dbReference type="ARBA" id="ARBA00022679"/>
    </source>
</evidence>
<feature type="domain" description="PAC" evidence="11">
    <location>
        <begin position="371"/>
        <end position="423"/>
    </location>
</feature>
<comment type="caution">
    <text evidence="12">The sequence shown here is derived from an EMBL/GenBank/DDBJ whole genome shotgun (WGS) entry which is preliminary data.</text>
</comment>
<dbReference type="InterPro" id="IPR013655">
    <property type="entry name" value="PAS_fold_3"/>
</dbReference>
<sequence length="950" mass="105425">MEIKDEYHDKNPSKAQNMSEDTPNATKSTTENEQEIDALIESAPFPIAVYTGREMRISRANKAIVKVWGKGTEVIGKTYKELLPELEGTGIYEKLDDVFTTGIPYSVRNSPVTLDINGDPKEFYFNYSFTPLFNRKGKVYGVMNTAADVTDLNLAKQQAESSEQNFRNIILQAPVAMCLLRGPKFIIDIANEAMLDIWGKPKDSVMGKPVFEALPDAREQGLEQVMEQVYLSGESFYASEVPVQLIRHGKPDIVYQNFVYQAYRDHFGAILGVLAISANVTEQVTSRMELQKAYEQIQLSKTAAQLGTFDMDLVNGTMEWDARCRELFGVQHNNIVTYENDFVNGLHAEDRERIVTIIDELLSGKDIDGGYDVEYRTVGQRDQKIRWVRAKGKVFHESGRAKRFIGSVMDISDQKENEQRRAELAEKQARLAAVVNSSDDIIISKTLGGIITSWNSAAVKAFGFTENEAIGRHISIIIPNERLSEEDYIISQIRSGKKVDHFETIRQGKHGQSINLSITVSPIIDPEGKVIGASKIARDISQQLAAQKTAQQYTERLEIMNMVMGSVSEELDLNKILQKVTDATTGLTGAAFGAFFYNKTDQDGESYMLFTLSGAPREAFEKFGMPRNTAVFHPTFSGQGVVRVDDITKDARYGKNAPHFGMPKGHLPVVSYLAVPVVSRNGQVIGGLFFGHPKPAVFTKEHETLVSSIAAQAAIGLDNAKLFEEVKALNDKKDEFIGLASHELKTPLASISGYLQILNRFPFTDNQRVFLGKASNQVQKLTSLVNDLLDVSKIEAGKLRLTSTGFDLKSTIEDAIELIQHTSSRHHISFISAIEDCEVNGDPQRIEQVVVNLLGNAIKYAPKADQVEVSLIRTDGEIIVSIKDFGPGIPQDKLKNIFARFYRIDEASPNVSGLGIGLYLSHEIITRHGGKIWADSTIGQGSTFHFSLPG</sequence>
<dbReference type="SUPFAM" id="SSF55785">
    <property type="entry name" value="PYP-like sensor domain (PAS domain)"/>
    <property type="match status" value="4"/>
</dbReference>
<dbReference type="InterPro" id="IPR036890">
    <property type="entry name" value="HATPase_C_sf"/>
</dbReference>
<dbReference type="InterPro" id="IPR004358">
    <property type="entry name" value="Sig_transdc_His_kin-like_C"/>
</dbReference>
<dbReference type="PANTHER" id="PTHR43304:SF1">
    <property type="entry name" value="PAC DOMAIN-CONTAINING PROTEIN"/>
    <property type="match status" value="1"/>
</dbReference>
<dbReference type="SUPFAM" id="SSF55874">
    <property type="entry name" value="ATPase domain of HSP90 chaperone/DNA topoisomerase II/histidine kinase"/>
    <property type="match status" value="1"/>
</dbReference>
<dbReference type="InterPro" id="IPR013656">
    <property type="entry name" value="PAS_4"/>
</dbReference>
<proteinExistence type="predicted"/>
<dbReference type="PROSITE" id="PS50112">
    <property type="entry name" value="PAS"/>
    <property type="match status" value="1"/>
</dbReference>
<dbReference type="RefSeq" id="WP_131032699.1">
    <property type="nucleotide sequence ID" value="NZ_SIXF01000060.1"/>
</dbReference>
<dbReference type="SMART" id="SM00065">
    <property type="entry name" value="GAF"/>
    <property type="match status" value="1"/>
</dbReference>
<evidence type="ECO:0000256" key="5">
    <source>
        <dbReference type="ARBA" id="ARBA00022777"/>
    </source>
</evidence>
<dbReference type="CDD" id="cd00130">
    <property type="entry name" value="PAS"/>
    <property type="match status" value="3"/>
</dbReference>
<evidence type="ECO:0000259" key="10">
    <source>
        <dbReference type="PROSITE" id="PS50112"/>
    </source>
</evidence>
<dbReference type="Gene3D" id="2.10.70.100">
    <property type="match status" value="1"/>
</dbReference>
<dbReference type="PANTHER" id="PTHR43304">
    <property type="entry name" value="PHYTOCHROME-LIKE PROTEIN CPH1"/>
    <property type="match status" value="1"/>
</dbReference>
<dbReference type="SMART" id="SM00388">
    <property type="entry name" value="HisKA"/>
    <property type="match status" value="1"/>
</dbReference>
<dbReference type="SUPFAM" id="SSF47384">
    <property type="entry name" value="Homodimeric domain of signal transducing histidine kinase"/>
    <property type="match status" value="1"/>
</dbReference>
<keyword evidence="4" id="KW-0808">Transferase</keyword>
<feature type="compositionally biased region" description="Basic and acidic residues" evidence="8">
    <location>
        <begin position="1"/>
        <end position="12"/>
    </location>
</feature>
<dbReference type="GO" id="GO:0000155">
    <property type="term" value="F:phosphorelay sensor kinase activity"/>
    <property type="evidence" value="ECO:0007669"/>
    <property type="project" value="InterPro"/>
</dbReference>
<evidence type="ECO:0000256" key="3">
    <source>
        <dbReference type="ARBA" id="ARBA00022553"/>
    </source>
</evidence>
<dbReference type="Pfam" id="PF02518">
    <property type="entry name" value="HATPase_c"/>
    <property type="match status" value="1"/>
</dbReference>
<gene>
    <name evidence="12" type="ORF">EYS08_25460</name>
</gene>
<dbReference type="InterPro" id="IPR052162">
    <property type="entry name" value="Sensor_kinase/Photoreceptor"/>
</dbReference>